<keyword evidence="2" id="KW-1185">Reference proteome</keyword>
<protein>
    <submittedName>
        <fullName evidence="3">Uncharacterized protein</fullName>
    </submittedName>
</protein>
<accession>A0A915HYY4</accession>
<feature type="region of interest" description="Disordered" evidence="1">
    <location>
        <begin position="31"/>
        <end position="60"/>
    </location>
</feature>
<name>A0A915HYY4_ROMCU</name>
<dbReference type="AlphaFoldDB" id="A0A915HYY4"/>
<evidence type="ECO:0000256" key="1">
    <source>
        <dbReference type="SAM" id="MobiDB-lite"/>
    </source>
</evidence>
<dbReference type="WBParaSite" id="nRc.2.0.1.t07051-RA">
    <property type="protein sequence ID" value="nRc.2.0.1.t07051-RA"/>
    <property type="gene ID" value="nRc.2.0.1.g07051"/>
</dbReference>
<dbReference type="Proteomes" id="UP000887565">
    <property type="component" value="Unplaced"/>
</dbReference>
<sequence length="60" mass="6975">MDDRSSIVPNKYGRLRDRFPEENDRCMVFGQVKHGQSSRKSNMAKAQESQRRRPEKAAPP</sequence>
<reference evidence="3" key="1">
    <citation type="submission" date="2022-11" db="UniProtKB">
        <authorList>
            <consortium name="WormBaseParasite"/>
        </authorList>
    </citation>
    <scope>IDENTIFICATION</scope>
</reference>
<organism evidence="2 3">
    <name type="scientific">Romanomermis culicivorax</name>
    <name type="common">Nematode worm</name>
    <dbReference type="NCBI Taxonomy" id="13658"/>
    <lineage>
        <taxon>Eukaryota</taxon>
        <taxon>Metazoa</taxon>
        <taxon>Ecdysozoa</taxon>
        <taxon>Nematoda</taxon>
        <taxon>Enoplea</taxon>
        <taxon>Dorylaimia</taxon>
        <taxon>Mermithida</taxon>
        <taxon>Mermithoidea</taxon>
        <taxon>Mermithidae</taxon>
        <taxon>Romanomermis</taxon>
    </lineage>
</organism>
<evidence type="ECO:0000313" key="3">
    <source>
        <dbReference type="WBParaSite" id="nRc.2.0.1.t07051-RA"/>
    </source>
</evidence>
<evidence type="ECO:0000313" key="2">
    <source>
        <dbReference type="Proteomes" id="UP000887565"/>
    </source>
</evidence>
<proteinExistence type="predicted"/>
<feature type="compositionally biased region" description="Basic and acidic residues" evidence="1">
    <location>
        <begin position="48"/>
        <end position="60"/>
    </location>
</feature>